<protein>
    <submittedName>
        <fullName evidence="1">Uncharacterized protein</fullName>
    </submittedName>
</protein>
<dbReference type="Proteomes" id="UP001156706">
    <property type="component" value="Unassembled WGS sequence"/>
</dbReference>
<dbReference type="EMBL" id="BSOG01000007">
    <property type="protein sequence ID" value="GLR15099.1"/>
    <property type="molecule type" value="Genomic_DNA"/>
</dbReference>
<reference evidence="2" key="1">
    <citation type="journal article" date="2019" name="Int. J. Syst. Evol. Microbiol.">
        <title>The Global Catalogue of Microorganisms (GCM) 10K type strain sequencing project: providing services to taxonomists for standard genome sequencing and annotation.</title>
        <authorList>
            <consortium name="The Broad Institute Genomics Platform"/>
            <consortium name="The Broad Institute Genome Sequencing Center for Infectious Disease"/>
            <person name="Wu L."/>
            <person name="Ma J."/>
        </authorList>
    </citation>
    <scope>NUCLEOTIDE SEQUENCE [LARGE SCALE GENOMIC DNA]</scope>
    <source>
        <strain evidence="2">NBRC 110044</strain>
    </source>
</reference>
<name>A0ABQ5YKF6_9NEIS</name>
<accession>A0ABQ5YKF6</accession>
<sequence length="115" mass="12150">MFAAAGGLLGAEGGSGYFACQARLAWRQAPLKRRCRWVLAGAAHRAATGLRDDHGIAQQGRSNRAEFGDLVDVQTGNFVTNAGLAHLLVIARKIVATKNPAEAGFSDACMKLRNA</sequence>
<proteinExistence type="predicted"/>
<organism evidence="1 2">
    <name type="scientific">Chitinimonas prasina</name>
    <dbReference type="NCBI Taxonomy" id="1434937"/>
    <lineage>
        <taxon>Bacteria</taxon>
        <taxon>Pseudomonadati</taxon>
        <taxon>Pseudomonadota</taxon>
        <taxon>Betaproteobacteria</taxon>
        <taxon>Neisseriales</taxon>
        <taxon>Chitinibacteraceae</taxon>
        <taxon>Chitinimonas</taxon>
    </lineage>
</organism>
<evidence type="ECO:0000313" key="1">
    <source>
        <dbReference type="EMBL" id="GLR15099.1"/>
    </source>
</evidence>
<gene>
    <name evidence="1" type="ORF">GCM10007907_38890</name>
</gene>
<evidence type="ECO:0000313" key="2">
    <source>
        <dbReference type="Proteomes" id="UP001156706"/>
    </source>
</evidence>
<comment type="caution">
    <text evidence="1">The sequence shown here is derived from an EMBL/GenBank/DDBJ whole genome shotgun (WGS) entry which is preliminary data.</text>
</comment>
<keyword evidence="2" id="KW-1185">Reference proteome</keyword>